<proteinExistence type="predicted"/>
<name>A0ACB8ENH4_9SAUR</name>
<evidence type="ECO:0000313" key="2">
    <source>
        <dbReference type="Proteomes" id="UP000827872"/>
    </source>
</evidence>
<protein>
    <submittedName>
        <fullName evidence="1">Uncharacterized protein</fullName>
    </submittedName>
</protein>
<gene>
    <name evidence="1" type="ORF">K3G42_032842</name>
</gene>
<comment type="caution">
    <text evidence="1">The sequence shown here is derived from an EMBL/GenBank/DDBJ whole genome shotgun (WGS) entry which is preliminary data.</text>
</comment>
<accession>A0ACB8ENH4</accession>
<reference evidence="1" key="1">
    <citation type="submission" date="2021-08" db="EMBL/GenBank/DDBJ databases">
        <title>The first chromosome-level gecko genome reveals the dynamic sex chromosomes of Neotropical dwarf geckos (Sphaerodactylidae: Sphaerodactylus).</title>
        <authorList>
            <person name="Pinto B.J."/>
            <person name="Keating S.E."/>
            <person name="Gamble T."/>
        </authorList>
    </citation>
    <scope>NUCLEOTIDE SEQUENCE</scope>
    <source>
        <strain evidence="1">TG3544</strain>
    </source>
</reference>
<dbReference type="Proteomes" id="UP000827872">
    <property type="component" value="Linkage Group LG03"/>
</dbReference>
<dbReference type="EMBL" id="CM037616">
    <property type="protein sequence ID" value="KAH7993968.1"/>
    <property type="molecule type" value="Genomic_DNA"/>
</dbReference>
<evidence type="ECO:0000313" key="1">
    <source>
        <dbReference type="EMBL" id="KAH7993968.1"/>
    </source>
</evidence>
<keyword evidence="2" id="KW-1185">Reference proteome</keyword>
<sequence length="184" mass="20243">MIKMTPTVIATLYLDASGQWEKLGVNRRADAVKQIMQGYAQELAYKKADHSYASFTGRPSSTWLTAYVAKVFAIAKSIESNIDARVICGAVKWLILEKQKPDGMFQEDAPVSSRSMTGGAQGAEPDVSLTAFVLVALVECRAICGEQIGSLDNSITKAAEFLAKKYETLERSYTVTLDFYHMLL</sequence>
<organism evidence="1 2">
    <name type="scientific">Sphaerodactylus townsendi</name>
    <dbReference type="NCBI Taxonomy" id="933632"/>
    <lineage>
        <taxon>Eukaryota</taxon>
        <taxon>Metazoa</taxon>
        <taxon>Chordata</taxon>
        <taxon>Craniata</taxon>
        <taxon>Vertebrata</taxon>
        <taxon>Euteleostomi</taxon>
        <taxon>Lepidosauria</taxon>
        <taxon>Squamata</taxon>
        <taxon>Bifurcata</taxon>
        <taxon>Gekkota</taxon>
        <taxon>Sphaerodactylidae</taxon>
        <taxon>Sphaerodactylus</taxon>
    </lineage>
</organism>